<feature type="region of interest" description="Disordered" evidence="1">
    <location>
        <begin position="779"/>
        <end position="798"/>
    </location>
</feature>
<reference evidence="2 3" key="1">
    <citation type="journal article" date="2018" name="Nat. Ecol. Evol.">
        <title>Pezizomycetes genomes reveal the molecular basis of ectomycorrhizal truffle lifestyle.</title>
        <authorList>
            <person name="Murat C."/>
            <person name="Payen T."/>
            <person name="Noel B."/>
            <person name="Kuo A."/>
            <person name="Morin E."/>
            <person name="Chen J."/>
            <person name="Kohler A."/>
            <person name="Krizsan K."/>
            <person name="Balestrini R."/>
            <person name="Da Silva C."/>
            <person name="Montanini B."/>
            <person name="Hainaut M."/>
            <person name="Levati E."/>
            <person name="Barry K.W."/>
            <person name="Belfiori B."/>
            <person name="Cichocki N."/>
            <person name="Clum A."/>
            <person name="Dockter R.B."/>
            <person name="Fauchery L."/>
            <person name="Guy J."/>
            <person name="Iotti M."/>
            <person name="Le Tacon F."/>
            <person name="Lindquist E.A."/>
            <person name="Lipzen A."/>
            <person name="Malagnac F."/>
            <person name="Mello A."/>
            <person name="Molinier V."/>
            <person name="Miyauchi S."/>
            <person name="Poulain J."/>
            <person name="Riccioni C."/>
            <person name="Rubini A."/>
            <person name="Sitrit Y."/>
            <person name="Splivallo R."/>
            <person name="Traeger S."/>
            <person name="Wang M."/>
            <person name="Zifcakova L."/>
            <person name="Wipf D."/>
            <person name="Zambonelli A."/>
            <person name="Paolocci F."/>
            <person name="Nowrousian M."/>
            <person name="Ottonello S."/>
            <person name="Baldrian P."/>
            <person name="Spatafora J.W."/>
            <person name="Henrissat B."/>
            <person name="Nagy L.G."/>
            <person name="Aury J.M."/>
            <person name="Wincker P."/>
            <person name="Grigoriev I.V."/>
            <person name="Bonfante P."/>
            <person name="Martin F.M."/>
        </authorList>
    </citation>
    <scope>NUCLEOTIDE SEQUENCE [LARGE SCALE GENOMIC DNA]</scope>
    <source>
        <strain evidence="2 3">CCBAS932</strain>
    </source>
</reference>
<feature type="compositionally biased region" description="Polar residues" evidence="1">
    <location>
        <begin position="381"/>
        <end position="392"/>
    </location>
</feature>
<protein>
    <submittedName>
        <fullName evidence="2">Uncharacterized protein</fullName>
    </submittedName>
</protein>
<gene>
    <name evidence="2" type="ORF">P167DRAFT_533249</name>
</gene>
<feature type="compositionally biased region" description="Low complexity" evidence="1">
    <location>
        <begin position="522"/>
        <end position="540"/>
    </location>
</feature>
<organism evidence="2 3">
    <name type="scientific">Morchella conica CCBAS932</name>
    <dbReference type="NCBI Taxonomy" id="1392247"/>
    <lineage>
        <taxon>Eukaryota</taxon>
        <taxon>Fungi</taxon>
        <taxon>Dikarya</taxon>
        <taxon>Ascomycota</taxon>
        <taxon>Pezizomycotina</taxon>
        <taxon>Pezizomycetes</taxon>
        <taxon>Pezizales</taxon>
        <taxon>Morchellaceae</taxon>
        <taxon>Morchella</taxon>
    </lineage>
</organism>
<dbReference type="Proteomes" id="UP000277580">
    <property type="component" value="Unassembled WGS sequence"/>
</dbReference>
<feature type="compositionally biased region" description="Polar residues" evidence="1">
    <location>
        <begin position="785"/>
        <end position="798"/>
    </location>
</feature>
<feature type="region of interest" description="Disordered" evidence="1">
    <location>
        <begin position="448"/>
        <end position="540"/>
    </location>
</feature>
<dbReference type="OrthoDB" id="5382212at2759"/>
<dbReference type="STRING" id="1392247.A0A3N4KY15"/>
<feature type="compositionally biased region" description="Basic and acidic residues" evidence="1">
    <location>
        <begin position="927"/>
        <end position="937"/>
    </location>
</feature>
<feature type="compositionally biased region" description="Polar residues" evidence="1">
    <location>
        <begin position="356"/>
        <end position="373"/>
    </location>
</feature>
<proteinExistence type="predicted"/>
<feature type="region of interest" description="Disordered" evidence="1">
    <location>
        <begin position="1"/>
        <end position="48"/>
    </location>
</feature>
<evidence type="ECO:0000313" key="2">
    <source>
        <dbReference type="EMBL" id="RPB15453.1"/>
    </source>
</evidence>
<accession>A0A3N4KY15</accession>
<evidence type="ECO:0000313" key="3">
    <source>
        <dbReference type="Proteomes" id="UP000277580"/>
    </source>
</evidence>
<feature type="region of interest" description="Disordered" evidence="1">
    <location>
        <begin position="285"/>
        <end position="392"/>
    </location>
</feature>
<evidence type="ECO:0000256" key="1">
    <source>
        <dbReference type="SAM" id="MobiDB-lite"/>
    </source>
</evidence>
<name>A0A3N4KY15_9PEZI</name>
<feature type="region of interest" description="Disordered" evidence="1">
    <location>
        <begin position="927"/>
        <end position="977"/>
    </location>
</feature>
<feature type="compositionally biased region" description="Basic and acidic residues" evidence="1">
    <location>
        <begin position="966"/>
        <end position="977"/>
    </location>
</feature>
<sequence>MSDFREQNKSGSEHERDKKTTSDNSSTDDDRHTSSTTGQEPSPESDLLDKSFENIFVTQVAMLDRALLSLKKTTDHILSEVRGQPTAIGLEVKNPETGKRIKLDHARFIRLNKWLGSNIDILRRFIWQGENDSGLRGDGLDGNEIPGDLNKNLSLLCDEGFSEVIRNTELLLEKENILTGTTIFKDTIDARDCLELIKEEHNRLKVWISNTKIDEGALSILVNHDLYKQAGAVLQSILVDLISLCEGCFTKDSTAQKIVVLVRNQWLDEAKKLLTILPDKSNKTENYLFSDASPRTPEPGPLIAEESLNEGGPMHSPSGTPAENRNITVGATSSQFNTLPQPPSHQQRTAPLENPRPSTSPQYVNNHRPTQLDESAEPAGSNPTRPGSRGSMASSAYTIMFDERPLPEYLIESLKDSNKTLITLVRSLEMAKANMGEGAHSQVYQAVRHIKDSQKSQPSSPVEPLNLPPPPEPLQFPSFVHPSPYPPGEHVEGNPRSGTAPAYGRAPSPIWYPNPSPPSPRAPAMAPAMAPASEPEPARAVAPAPYQPWDQVPAQAQAQAPAPYANKQLRDTPVYIGYIPRDPRNTRRMHVSPSEKRLQGGIYPPEKTSRKRSDGYLWGRIKSAALTENRILNDLLEQLEEIGFGLYCDRHSLLFSNSGLEKWVVLEVLRCMWHDDSQMTRDSFAEKAKGVLSGKKDKWNFPESQARPVLPVSPIQQFSMQDMQISGKPDPYPNSYDAYQRQNPYLPRRIAMESQGRGYRAAPPQNDIPRYRLPEHTFRGRQNGREQQLISSTPHNPQIQYAEPDIHYAEPDIQYTEHLPPTRVGTFEMPSRVEQDGNRDQYQAQNRSHEPQPDLGRGHYAPYSSPYATDDMINRAMGRVTHSSPYTTHIGVSRTHPMPQNTNTDNTLSNVYQEMSAAYLVRAHNKDGTAKDTKEDGPEGAPPKSNLSKNKMKALRPEVSSVDPVEVLKEEAGERYE</sequence>
<feature type="region of interest" description="Disordered" evidence="1">
    <location>
        <begin position="834"/>
        <end position="867"/>
    </location>
</feature>
<dbReference type="AlphaFoldDB" id="A0A3N4KY15"/>
<dbReference type="InParanoid" id="A0A3N4KY15"/>
<feature type="region of interest" description="Disordered" evidence="1">
    <location>
        <begin position="585"/>
        <end position="609"/>
    </location>
</feature>
<dbReference type="EMBL" id="ML119113">
    <property type="protein sequence ID" value="RPB15453.1"/>
    <property type="molecule type" value="Genomic_DNA"/>
</dbReference>
<feature type="compositionally biased region" description="Polar residues" evidence="1">
    <location>
        <begin position="317"/>
        <end position="349"/>
    </location>
</feature>
<feature type="compositionally biased region" description="Pro residues" evidence="1">
    <location>
        <begin position="510"/>
        <end position="521"/>
    </location>
</feature>
<feature type="compositionally biased region" description="Basic and acidic residues" evidence="1">
    <location>
        <begin position="1"/>
        <end position="21"/>
    </location>
</feature>
<keyword evidence="3" id="KW-1185">Reference proteome</keyword>